<dbReference type="SUPFAM" id="SSF54909">
    <property type="entry name" value="Dimeric alpha+beta barrel"/>
    <property type="match status" value="1"/>
</dbReference>
<keyword evidence="4" id="KW-1185">Reference proteome</keyword>
<evidence type="ECO:0000256" key="1">
    <source>
        <dbReference type="ARBA" id="ARBA00005986"/>
    </source>
</evidence>
<comment type="caution">
    <text evidence="3">The sequence shown here is derived from an EMBL/GenBank/DDBJ whole genome shotgun (WGS) entry which is preliminary data.</text>
</comment>
<proteinExistence type="inferred from homology"/>
<dbReference type="GO" id="GO:0016491">
    <property type="term" value="F:oxidoreductase activity"/>
    <property type="evidence" value="ECO:0007669"/>
    <property type="project" value="InterPro"/>
</dbReference>
<name>A0AAE1CG02_9PEZI</name>
<dbReference type="Pfam" id="PF07110">
    <property type="entry name" value="EthD"/>
    <property type="match status" value="1"/>
</dbReference>
<evidence type="ECO:0000259" key="2">
    <source>
        <dbReference type="Pfam" id="PF07110"/>
    </source>
</evidence>
<dbReference type="InterPro" id="IPR009799">
    <property type="entry name" value="EthD_dom"/>
</dbReference>
<evidence type="ECO:0000313" key="4">
    <source>
        <dbReference type="Proteomes" id="UP001270362"/>
    </source>
</evidence>
<protein>
    <submittedName>
        <fullName evidence="3">EthD domain-containing protein</fullName>
    </submittedName>
</protein>
<comment type="similarity">
    <text evidence="1">Belongs to the tpcK family.</text>
</comment>
<dbReference type="InterPro" id="IPR011008">
    <property type="entry name" value="Dimeric_a/b-barrel"/>
</dbReference>
<sequence>MVFTILIFSTRKPGTTPAEYRAAVEEVVLPFLKDLAGEHFPIKHERYYIQRVETPKTEGNTEHNPTTPAVVFVGAQADFDYDSVSTLTFADQAAFGAYVALMQRPENAASIAEVEGRFLDTSKTSIVPVGEAAVTARE</sequence>
<dbReference type="Proteomes" id="UP001270362">
    <property type="component" value="Unassembled WGS sequence"/>
</dbReference>
<dbReference type="EMBL" id="JAULSO010000001">
    <property type="protein sequence ID" value="KAK3693147.1"/>
    <property type="molecule type" value="Genomic_DNA"/>
</dbReference>
<accession>A0AAE1CG02</accession>
<dbReference type="AlphaFoldDB" id="A0AAE1CG02"/>
<reference evidence="3" key="1">
    <citation type="journal article" date="2023" name="Mol. Phylogenet. Evol.">
        <title>Genome-scale phylogeny and comparative genomics of the fungal order Sordariales.</title>
        <authorList>
            <person name="Hensen N."/>
            <person name="Bonometti L."/>
            <person name="Westerberg I."/>
            <person name="Brannstrom I.O."/>
            <person name="Guillou S."/>
            <person name="Cros-Aarteil S."/>
            <person name="Calhoun S."/>
            <person name="Haridas S."/>
            <person name="Kuo A."/>
            <person name="Mondo S."/>
            <person name="Pangilinan J."/>
            <person name="Riley R."/>
            <person name="LaButti K."/>
            <person name="Andreopoulos B."/>
            <person name="Lipzen A."/>
            <person name="Chen C."/>
            <person name="Yan M."/>
            <person name="Daum C."/>
            <person name="Ng V."/>
            <person name="Clum A."/>
            <person name="Steindorff A."/>
            <person name="Ohm R.A."/>
            <person name="Martin F."/>
            <person name="Silar P."/>
            <person name="Natvig D.O."/>
            <person name="Lalanne C."/>
            <person name="Gautier V."/>
            <person name="Ament-Velasquez S.L."/>
            <person name="Kruys A."/>
            <person name="Hutchinson M.I."/>
            <person name="Powell A.J."/>
            <person name="Barry K."/>
            <person name="Miller A.N."/>
            <person name="Grigoriev I.V."/>
            <person name="Debuchy R."/>
            <person name="Gladieux P."/>
            <person name="Hiltunen Thoren M."/>
            <person name="Johannesson H."/>
        </authorList>
    </citation>
    <scope>NUCLEOTIDE SEQUENCE</scope>
    <source>
        <strain evidence="3">CBS 314.62</strain>
    </source>
</reference>
<reference evidence="3" key="2">
    <citation type="submission" date="2023-06" db="EMBL/GenBank/DDBJ databases">
        <authorList>
            <consortium name="Lawrence Berkeley National Laboratory"/>
            <person name="Haridas S."/>
            <person name="Hensen N."/>
            <person name="Bonometti L."/>
            <person name="Westerberg I."/>
            <person name="Brannstrom I.O."/>
            <person name="Guillou S."/>
            <person name="Cros-Aarteil S."/>
            <person name="Calhoun S."/>
            <person name="Kuo A."/>
            <person name="Mondo S."/>
            <person name="Pangilinan J."/>
            <person name="Riley R."/>
            <person name="Labutti K."/>
            <person name="Andreopoulos B."/>
            <person name="Lipzen A."/>
            <person name="Chen C."/>
            <person name="Yanf M."/>
            <person name="Daum C."/>
            <person name="Ng V."/>
            <person name="Clum A."/>
            <person name="Steindorff A."/>
            <person name="Ohm R."/>
            <person name="Martin F."/>
            <person name="Silar P."/>
            <person name="Natvig D."/>
            <person name="Lalanne C."/>
            <person name="Gautier V."/>
            <person name="Ament-Velasquez S.L."/>
            <person name="Kruys A."/>
            <person name="Hutchinson M.I."/>
            <person name="Powell A.J."/>
            <person name="Barry K."/>
            <person name="Miller A.N."/>
            <person name="Grigoriev I.V."/>
            <person name="Debuchy R."/>
            <person name="Gladieux P."/>
            <person name="Thoren M.H."/>
            <person name="Johannesson H."/>
        </authorList>
    </citation>
    <scope>NUCLEOTIDE SEQUENCE</scope>
    <source>
        <strain evidence="3">CBS 314.62</strain>
    </source>
</reference>
<feature type="domain" description="EthD" evidence="2">
    <location>
        <begin position="12"/>
        <end position="122"/>
    </location>
</feature>
<evidence type="ECO:0000313" key="3">
    <source>
        <dbReference type="EMBL" id="KAK3693147.1"/>
    </source>
</evidence>
<dbReference type="Gene3D" id="3.30.70.100">
    <property type="match status" value="1"/>
</dbReference>
<organism evidence="3 4">
    <name type="scientific">Podospora appendiculata</name>
    <dbReference type="NCBI Taxonomy" id="314037"/>
    <lineage>
        <taxon>Eukaryota</taxon>
        <taxon>Fungi</taxon>
        <taxon>Dikarya</taxon>
        <taxon>Ascomycota</taxon>
        <taxon>Pezizomycotina</taxon>
        <taxon>Sordariomycetes</taxon>
        <taxon>Sordariomycetidae</taxon>
        <taxon>Sordariales</taxon>
        <taxon>Podosporaceae</taxon>
        <taxon>Podospora</taxon>
    </lineage>
</organism>
<gene>
    <name evidence="3" type="ORF">B0T22DRAFT_449054</name>
</gene>